<feature type="domain" description="THD" evidence="4">
    <location>
        <begin position="88"/>
        <end position="188"/>
    </location>
</feature>
<dbReference type="Gene3D" id="2.60.120.40">
    <property type="match status" value="1"/>
</dbReference>
<dbReference type="InterPro" id="IPR021184">
    <property type="entry name" value="TNF_CS"/>
</dbReference>
<dbReference type="SUPFAM" id="SSF49842">
    <property type="entry name" value="TNF-like"/>
    <property type="match status" value="1"/>
</dbReference>
<feature type="region of interest" description="Disordered" evidence="2">
    <location>
        <begin position="39"/>
        <end position="63"/>
    </location>
</feature>
<gene>
    <name evidence="5" type="ORF">R3I93_004361</name>
</gene>
<keyword evidence="3" id="KW-1133">Transmembrane helix</keyword>
<dbReference type="InterPro" id="IPR006052">
    <property type="entry name" value="TNF_dom"/>
</dbReference>
<protein>
    <recommendedName>
        <fullName evidence="4">THD domain-containing protein</fullName>
    </recommendedName>
</protein>
<name>A0AAN9HDP9_9TELE</name>
<evidence type="ECO:0000313" key="6">
    <source>
        <dbReference type="Proteomes" id="UP001364617"/>
    </source>
</evidence>
<proteinExistence type="inferred from homology"/>
<evidence type="ECO:0000256" key="1">
    <source>
        <dbReference type="ARBA" id="ARBA00008670"/>
    </source>
</evidence>
<organism evidence="5 6">
    <name type="scientific">Phoxinus phoxinus</name>
    <name type="common">Eurasian minnow</name>
    <dbReference type="NCBI Taxonomy" id="58324"/>
    <lineage>
        <taxon>Eukaryota</taxon>
        <taxon>Metazoa</taxon>
        <taxon>Chordata</taxon>
        <taxon>Craniata</taxon>
        <taxon>Vertebrata</taxon>
        <taxon>Euteleostomi</taxon>
        <taxon>Actinopterygii</taxon>
        <taxon>Neopterygii</taxon>
        <taxon>Teleostei</taxon>
        <taxon>Ostariophysi</taxon>
        <taxon>Cypriniformes</taxon>
        <taxon>Leuciscidae</taxon>
        <taxon>Phoxininae</taxon>
        <taxon>Phoxinus</taxon>
    </lineage>
</organism>
<comment type="similarity">
    <text evidence="1">Belongs to the tumor necrosis factor family.</text>
</comment>
<dbReference type="Pfam" id="PF00229">
    <property type="entry name" value="TNF"/>
    <property type="match status" value="1"/>
</dbReference>
<dbReference type="Proteomes" id="UP001364617">
    <property type="component" value="Unassembled WGS sequence"/>
</dbReference>
<dbReference type="InterPro" id="IPR008983">
    <property type="entry name" value="Tumour_necrosis_fac-like_dom"/>
</dbReference>
<evidence type="ECO:0000256" key="2">
    <source>
        <dbReference type="SAM" id="MobiDB-lite"/>
    </source>
</evidence>
<dbReference type="GO" id="GO:0005164">
    <property type="term" value="F:tumor necrosis factor receptor binding"/>
    <property type="evidence" value="ECO:0007669"/>
    <property type="project" value="InterPro"/>
</dbReference>
<dbReference type="PROSITE" id="PS00251">
    <property type="entry name" value="THD_1"/>
    <property type="match status" value="1"/>
</dbReference>
<evidence type="ECO:0000313" key="5">
    <source>
        <dbReference type="EMBL" id="KAK7172042.1"/>
    </source>
</evidence>
<keyword evidence="6" id="KW-1185">Reference proteome</keyword>
<keyword evidence="3" id="KW-0472">Membrane</keyword>
<comment type="caution">
    <text evidence="5">The sequence shown here is derived from an EMBL/GenBank/DDBJ whole genome shotgun (WGS) entry which is preliminary data.</text>
</comment>
<dbReference type="GO" id="GO:0006955">
    <property type="term" value="P:immune response"/>
    <property type="evidence" value="ECO:0007669"/>
    <property type="project" value="InterPro"/>
</dbReference>
<reference evidence="5 6" key="1">
    <citation type="submission" date="2024-02" db="EMBL/GenBank/DDBJ databases">
        <title>Chromosome-level genome assembly of the Eurasian Minnow (Phoxinus phoxinus).</title>
        <authorList>
            <person name="Oriowo T.O."/>
            <person name="Martin S."/>
            <person name="Stange M."/>
            <person name="Chrysostomakis Y."/>
            <person name="Brown T."/>
            <person name="Winkler S."/>
            <person name="Kukowka S."/>
            <person name="Myers E.W."/>
            <person name="Bohne A."/>
        </authorList>
    </citation>
    <scope>NUCLEOTIDE SEQUENCE [LARGE SCALE GENOMIC DNA]</scope>
    <source>
        <strain evidence="5">ZFMK-TIS-60720</strain>
        <tissue evidence="5">Whole Organism</tissue>
    </source>
</reference>
<dbReference type="GO" id="GO:0016020">
    <property type="term" value="C:membrane"/>
    <property type="evidence" value="ECO:0007669"/>
    <property type="project" value="InterPro"/>
</dbReference>
<dbReference type="AlphaFoldDB" id="A0AAN9HDP9"/>
<feature type="transmembrane region" description="Helical" evidence="3">
    <location>
        <begin position="12"/>
        <end position="32"/>
    </location>
</feature>
<keyword evidence="3" id="KW-0812">Transmembrane</keyword>
<evidence type="ECO:0000259" key="4">
    <source>
        <dbReference type="Pfam" id="PF00229"/>
    </source>
</evidence>
<feature type="compositionally biased region" description="Polar residues" evidence="2">
    <location>
        <begin position="51"/>
        <end position="62"/>
    </location>
</feature>
<feature type="compositionally biased region" description="Basic and acidic residues" evidence="2">
    <location>
        <begin position="39"/>
        <end position="50"/>
    </location>
</feature>
<accession>A0AAN9HDP9</accession>
<dbReference type="EMBL" id="JAYKXH010000004">
    <property type="protein sequence ID" value="KAK7172042.1"/>
    <property type="molecule type" value="Genomic_DNA"/>
</dbReference>
<sequence length="196" mass="22284">MTDSNNPRFRLLVGWCCLMSSALLILTVYHAVNCNKKSETNKTGNEEPNSKENPTPDQQSGSRYGPSLKNYIHLVRDKNETWICSGSCYNSSLSLKNNTVQITTSGFYYIHAQVIFDRVIHQMKKPASVVLVKNKGPATQIRKLSEVIRFEPGTLTIIRLVKLTDGESISLNIHPESLHLSIEAWHTYWEIFPYNI</sequence>
<evidence type="ECO:0000256" key="3">
    <source>
        <dbReference type="SAM" id="Phobius"/>
    </source>
</evidence>